<dbReference type="PROSITE" id="PS50146">
    <property type="entry name" value="DAGK"/>
    <property type="match status" value="1"/>
</dbReference>
<dbReference type="InterPro" id="IPR017438">
    <property type="entry name" value="ATP-NAD_kinase_N"/>
</dbReference>
<dbReference type="GO" id="GO:0003951">
    <property type="term" value="F:NAD+ kinase activity"/>
    <property type="evidence" value="ECO:0007669"/>
    <property type="project" value="InterPro"/>
</dbReference>
<dbReference type="PIRSF" id="PIRSF016907">
    <property type="entry name" value="Kin_ATP-NAD"/>
    <property type="match status" value="1"/>
</dbReference>
<dbReference type="RefSeq" id="WP_143233915.1">
    <property type="nucleotide sequence ID" value="NZ_VJWL01000001.1"/>
</dbReference>
<evidence type="ECO:0000313" key="3">
    <source>
        <dbReference type="Proteomes" id="UP000320359"/>
    </source>
</evidence>
<dbReference type="AlphaFoldDB" id="A0A552X4G9"/>
<keyword evidence="2" id="KW-0418">Kinase</keyword>
<dbReference type="PANTHER" id="PTHR40697">
    <property type="entry name" value="ACETOIN CATABOLISM PROTEIN X"/>
    <property type="match status" value="1"/>
</dbReference>
<dbReference type="EMBL" id="VJWL01000001">
    <property type="protein sequence ID" value="TRW49493.1"/>
    <property type="molecule type" value="Genomic_DNA"/>
</dbReference>
<dbReference type="InterPro" id="IPR011386">
    <property type="entry name" value="Put_ATP-NAD_kin"/>
</dbReference>
<feature type="domain" description="DAGKc" evidence="1">
    <location>
        <begin position="45"/>
        <end position="139"/>
    </location>
</feature>
<reference evidence="2 3" key="1">
    <citation type="submission" date="2019-07" db="EMBL/GenBank/DDBJ databases">
        <authorList>
            <person name="Yang M."/>
            <person name="Zhao D."/>
            <person name="Xiang H."/>
        </authorList>
    </citation>
    <scope>NUCLEOTIDE SEQUENCE [LARGE SCALE GENOMIC DNA]</scope>
    <source>
        <strain evidence="2 3">IM1326</strain>
    </source>
</reference>
<dbReference type="InterPro" id="IPR016064">
    <property type="entry name" value="NAD/diacylglycerol_kinase_sf"/>
</dbReference>
<dbReference type="Pfam" id="PF01513">
    <property type="entry name" value="NAD_kinase"/>
    <property type="match status" value="1"/>
</dbReference>
<dbReference type="Proteomes" id="UP000320359">
    <property type="component" value="Unassembled WGS sequence"/>
</dbReference>
<keyword evidence="3" id="KW-1185">Reference proteome</keyword>
<gene>
    <name evidence="2" type="ORF">FM042_01105</name>
</gene>
<organism evidence="2 3">
    <name type="scientific">Aliidiomarina halalkaliphila</name>
    <dbReference type="NCBI Taxonomy" id="2593535"/>
    <lineage>
        <taxon>Bacteria</taxon>
        <taxon>Pseudomonadati</taxon>
        <taxon>Pseudomonadota</taxon>
        <taxon>Gammaproteobacteria</taxon>
        <taxon>Alteromonadales</taxon>
        <taxon>Idiomarinaceae</taxon>
        <taxon>Aliidiomarina</taxon>
    </lineage>
</organism>
<dbReference type="OrthoDB" id="5511344at2"/>
<accession>A0A552X4G9</accession>
<evidence type="ECO:0000313" key="2">
    <source>
        <dbReference type="EMBL" id="TRW49493.1"/>
    </source>
</evidence>
<dbReference type="Pfam" id="PF20143">
    <property type="entry name" value="NAD_kinase_C"/>
    <property type="match status" value="1"/>
</dbReference>
<dbReference type="Gene3D" id="3.40.50.10330">
    <property type="entry name" value="Probable inorganic polyphosphate/atp-NAD kinase, domain 1"/>
    <property type="match status" value="1"/>
</dbReference>
<comment type="caution">
    <text evidence="2">The sequence shown here is derived from an EMBL/GenBank/DDBJ whole genome shotgun (WGS) entry which is preliminary data.</text>
</comment>
<dbReference type="GO" id="GO:0005524">
    <property type="term" value="F:ATP binding"/>
    <property type="evidence" value="ECO:0007669"/>
    <property type="project" value="UniProtKB-ARBA"/>
</dbReference>
<proteinExistence type="predicted"/>
<evidence type="ECO:0000259" key="1">
    <source>
        <dbReference type="PROSITE" id="PS50146"/>
    </source>
</evidence>
<dbReference type="SUPFAM" id="SSF111331">
    <property type="entry name" value="NAD kinase/diacylglycerol kinase-like"/>
    <property type="match status" value="1"/>
</dbReference>
<dbReference type="GO" id="GO:0006741">
    <property type="term" value="P:NADP+ biosynthetic process"/>
    <property type="evidence" value="ECO:0007669"/>
    <property type="project" value="InterPro"/>
</dbReference>
<name>A0A552X4G9_9GAMM</name>
<sequence>MHEFKLALVINPYAGIGGAVALKGSDGAAVRAEALARGAELKAGQRVRTALAYLAPFQERIRFLTAAGDMGAAVLDELGFQYDVVYQPTQTQTEAEDTQAAVRAIAESHPDLLIFAGGDGTARDVVKGLGGQEIPAIGIPAGVKIHSAVYAVSPSAAGKVLYALLNGELTTLRAADVMDLDEDAYRSGKVKAKRFGELQVPGELEYMQAVKIGGRESDDLVLADIAADVIEGMESDALYLMGSGSTVAFIMEELGLENTLLGVDVICNEKVIATDVTGRQLEALVLEARKNGQDVYMVTTLIGGQGHIFGRGNQQFTPTVLRTVGREHLILVATKAKLQALQGRPLRVDTGEPELDDEWAGFIAVVSGYHDRTMVAVEEA</sequence>
<dbReference type="InterPro" id="IPR039065">
    <property type="entry name" value="AcoX-like"/>
</dbReference>
<keyword evidence="2" id="KW-0808">Transferase</keyword>
<dbReference type="GO" id="GO:0051287">
    <property type="term" value="F:NAD binding"/>
    <property type="evidence" value="ECO:0007669"/>
    <property type="project" value="UniProtKB-ARBA"/>
</dbReference>
<dbReference type="InterPro" id="IPR002504">
    <property type="entry name" value="NADK"/>
</dbReference>
<dbReference type="PANTHER" id="PTHR40697:SF2">
    <property type="entry name" value="ATP-NAD KINASE-RELATED"/>
    <property type="match status" value="1"/>
</dbReference>
<dbReference type="InterPro" id="IPR001206">
    <property type="entry name" value="Diacylglycerol_kinase_cat_dom"/>
</dbReference>
<protein>
    <submittedName>
        <fullName evidence="2">ATP-NAD kinase</fullName>
    </submittedName>
</protein>